<reference evidence="9" key="1">
    <citation type="submission" date="2018-05" db="EMBL/GenBank/DDBJ databases">
        <authorList>
            <person name="Lanie J.A."/>
            <person name="Ng W.-L."/>
            <person name="Kazmierczak K.M."/>
            <person name="Andrzejewski T.M."/>
            <person name="Davidsen T.M."/>
            <person name="Wayne K.J."/>
            <person name="Tettelin H."/>
            <person name="Glass J.I."/>
            <person name="Rusch D."/>
            <person name="Podicherti R."/>
            <person name="Tsui H.-C.T."/>
            <person name="Winkler M.E."/>
        </authorList>
    </citation>
    <scope>NUCLEOTIDE SEQUENCE</scope>
</reference>
<feature type="transmembrane region" description="Helical" evidence="8">
    <location>
        <begin position="368"/>
        <end position="399"/>
    </location>
</feature>
<feature type="transmembrane region" description="Helical" evidence="8">
    <location>
        <begin position="283"/>
        <end position="306"/>
    </location>
</feature>
<proteinExistence type="inferred from homology"/>
<evidence type="ECO:0000313" key="9">
    <source>
        <dbReference type="EMBL" id="SVC26900.1"/>
    </source>
</evidence>
<organism evidence="9">
    <name type="scientific">marine metagenome</name>
    <dbReference type="NCBI Taxonomy" id="408172"/>
    <lineage>
        <taxon>unclassified sequences</taxon>
        <taxon>metagenomes</taxon>
        <taxon>ecological metagenomes</taxon>
    </lineage>
</organism>
<comment type="similarity">
    <text evidence="2">Belongs to the nucleobase:cation symporter-2 (NCS2) (TC 2.A.40) family. Azg-like subfamily.</text>
</comment>
<dbReference type="Pfam" id="PF00860">
    <property type="entry name" value="Xan_ur_permease"/>
    <property type="match status" value="1"/>
</dbReference>
<feature type="transmembrane region" description="Helical" evidence="8">
    <location>
        <begin position="110"/>
        <end position="139"/>
    </location>
</feature>
<evidence type="ECO:0000256" key="1">
    <source>
        <dbReference type="ARBA" id="ARBA00004651"/>
    </source>
</evidence>
<dbReference type="PIRSF" id="PIRSF005353">
    <property type="entry name" value="PbuG"/>
    <property type="match status" value="1"/>
</dbReference>
<dbReference type="GO" id="GO:0005345">
    <property type="term" value="F:purine nucleobase transmembrane transporter activity"/>
    <property type="evidence" value="ECO:0007669"/>
    <property type="project" value="TreeGrafter"/>
</dbReference>
<evidence type="ECO:0000256" key="5">
    <source>
        <dbReference type="ARBA" id="ARBA00022692"/>
    </source>
</evidence>
<accession>A0A382KQZ3</accession>
<feature type="transmembrane region" description="Helical" evidence="8">
    <location>
        <begin position="236"/>
        <end position="263"/>
    </location>
</feature>
<feature type="transmembrane region" description="Helical" evidence="8">
    <location>
        <begin position="44"/>
        <end position="64"/>
    </location>
</feature>
<feature type="transmembrane region" description="Helical" evidence="8">
    <location>
        <begin position="76"/>
        <end position="98"/>
    </location>
</feature>
<evidence type="ECO:0008006" key="10">
    <source>
        <dbReference type="Google" id="ProtNLM"/>
    </source>
</evidence>
<keyword evidence="7 8" id="KW-0472">Membrane</keyword>
<feature type="transmembrane region" description="Helical" evidence="8">
    <location>
        <begin position="160"/>
        <end position="181"/>
    </location>
</feature>
<evidence type="ECO:0000256" key="7">
    <source>
        <dbReference type="ARBA" id="ARBA00023136"/>
    </source>
</evidence>
<evidence type="ECO:0000256" key="8">
    <source>
        <dbReference type="SAM" id="Phobius"/>
    </source>
</evidence>
<keyword evidence="5 8" id="KW-0812">Transmembrane</keyword>
<sequence length="414" mass="42691">SGAPGFLFHHRMLYSQGWLHQRGGALFDTMFKLAEHGTTVRREIRAGLTTFLTMAYIIAVNPLILSQAGMPADGVMAATCLAAALGSLLMGLLTNYPFALAPGMGLNAFFVYTVVIGMGVSWQGALAAVFVSGILFVLLTLTRAREAIVNAIPLPLKYSIGVGIGFFIALIGLKNAGLIVFHPGTGSLGLVDGRYFADPELQSLLPHGASPASVGVALFGLVTTAALVVRKVRGGLLWGIAATTLAGIPFGVTGAVGTGIIAWPSGLGQTFLALDFAELATHGLVAVVLTFTFVDLFDTTGTLVGLASKAGYLDDAGRLPRIRGALLADSLATVGGALFGTSTTTTYIESASGIADGGRTGLAAVTTAAMFLLALFFAPLIAHVPAVATAPVLIIVGVFMMEPVTRIDFGDYGE</sequence>
<feature type="non-terminal residue" evidence="9">
    <location>
        <position position="414"/>
    </location>
</feature>
<dbReference type="InterPro" id="IPR045018">
    <property type="entry name" value="Azg-like"/>
</dbReference>
<keyword evidence="3" id="KW-0813">Transport</keyword>
<evidence type="ECO:0000256" key="4">
    <source>
        <dbReference type="ARBA" id="ARBA00022475"/>
    </source>
</evidence>
<name>A0A382KQZ3_9ZZZZ</name>
<dbReference type="EMBL" id="UINC01082279">
    <property type="protein sequence ID" value="SVC26900.1"/>
    <property type="molecule type" value="Genomic_DNA"/>
</dbReference>
<comment type="subcellular location">
    <subcellularLocation>
        <location evidence="1">Cell membrane</location>
        <topology evidence="1">Multi-pass membrane protein</topology>
    </subcellularLocation>
</comment>
<keyword evidence="6 8" id="KW-1133">Transmembrane helix</keyword>
<feature type="non-terminal residue" evidence="9">
    <location>
        <position position="1"/>
    </location>
</feature>
<evidence type="ECO:0000256" key="2">
    <source>
        <dbReference type="ARBA" id="ARBA00005697"/>
    </source>
</evidence>
<evidence type="ECO:0000256" key="6">
    <source>
        <dbReference type="ARBA" id="ARBA00022989"/>
    </source>
</evidence>
<protein>
    <recommendedName>
        <fullName evidence="10">Xanthine/uracil/vitamin C permease</fullName>
    </recommendedName>
</protein>
<dbReference type="GO" id="GO:0005886">
    <property type="term" value="C:plasma membrane"/>
    <property type="evidence" value="ECO:0007669"/>
    <property type="project" value="UniProtKB-SubCell"/>
</dbReference>
<evidence type="ECO:0000256" key="3">
    <source>
        <dbReference type="ARBA" id="ARBA00022448"/>
    </source>
</evidence>
<dbReference type="InterPro" id="IPR026033">
    <property type="entry name" value="Azg-like_bact_archaea"/>
</dbReference>
<gene>
    <name evidence="9" type="ORF">METZ01_LOCUS279754</name>
</gene>
<dbReference type="PANTHER" id="PTHR43337:SF1">
    <property type="entry name" value="XANTHINE_URACIL PERMEASE C887.17-RELATED"/>
    <property type="match status" value="1"/>
</dbReference>
<dbReference type="InterPro" id="IPR006043">
    <property type="entry name" value="NCS2"/>
</dbReference>
<dbReference type="AlphaFoldDB" id="A0A382KQZ3"/>
<dbReference type="PANTHER" id="PTHR43337">
    <property type="entry name" value="XANTHINE/URACIL PERMEASE C887.17-RELATED"/>
    <property type="match status" value="1"/>
</dbReference>
<feature type="transmembrane region" description="Helical" evidence="8">
    <location>
        <begin position="209"/>
        <end position="229"/>
    </location>
</feature>
<feature type="transmembrane region" description="Helical" evidence="8">
    <location>
        <begin position="326"/>
        <end position="348"/>
    </location>
</feature>
<keyword evidence="4" id="KW-1003">Cell membrane</keyword>